<reference evidence="1 2" key="1">
    <citation type="submission" date="2016-05" db="EMBL/GenBank/DDBJ databases">
        <title>Comparative genomics of biotechnologically important yeasts.</title>
        <authorList>
            <consortium name="DOE Joint Genome Institute"/>
            <person name="Riley R."/>
            <person name="Haridas S."/>
            <person name="Wolfe K.H."/>
            <person name="Lopes M.R."/>
            <person name="Hittinger C.T."/>
            <person name="Goker M."/>
            <person name="Salamov A."/>
            <person name="Wisecaver J."/>
            <person name="Long T.M."/>
            <person name="Aerts A.L."/>
            <person name="Barry K."/>
            <person name="Choi C."/>
            <person name="Clum A."/>
            <person name="Coughlan A.Y."/>
            <person name="Deshpande S."/>
            <person name="Douglass A.P."/>
            <person name="Hanson S.J."/>
            <person name="Klenk H.-P."/>
            <person name="LaButti K."/>
            <person name="Lapidus A."/>
            <person name="Lindquist E."/>
            <person name="Lipzen A."/>
            <person name="Meier-kolthoff J.P."/>
            <person name="Ohm R.A."/>
            <person name="Otillar R.P."/>
            <person name="Pangilinan J."/>
            <person name="Peng Y."/>
            <person name="Rokas A."/>
            <person name="Rosa C.A."/>
            <person name="Scheuner C."/>
            <person name="Sibirny A.A."/>
            <person name="Slot J.C."/>
            <person name="Stielow J.B."/>
            <person name="Sun H."/>
            <person name="Kurtzman C.P."/>
            <person name="Blackwell M."/>
            <person name="Grigoriev I.V."/>
            <person name="Jeffries T.W."/>
        </authorList>
    </citation>
    <scope>NUCLEOTIDE SEQUENCE [LARGE SCALE GENOMIC DNA]</scope>
    <source>
        <strain evidence="1 2">NRRL YB-4993</strain>
    </source>
</reference>
<gene>
    <name evidence="1" type="ORF">METBIDRAFT_228448</name>
</gene>
<keyword evidence="2" id="KW-1185">Reference proteome</keyword>
<sequence length="487" mass="54870">MLRSLPGCRPYRGIRWNSGLAALTGDLRLGKHVRSSDVENALTNRKMTTSDIEHLHEILRLNIEEDIANEVLYHGLPHDFSLYFTASRRPQGLKLNNRALEPLIKHNPGRVFSLTDLLAKHGESVSDAVRIAVVDKLLCGENSEADDVDFSPSDTSISKAIALLNEVSNLSFSEESLSKLIEVLREKGAIAALSILKIDGLYTWLYTTKLATEKDPHVFLALSQLIFTHDRTLLRKETLGKILSYGSLMEKPDSTSALQNFVLSERPLGIKEYTDAVLEYVEEQKLDFDKKDPEALFLRMQLMETYGINKDDVDSALRKFHEYQTHEKFGIDLVQANIVKVFCYQSFKTKNETFMKIAETLVSPEGLAVSTVAQLILAKSRFSSEKSLEIYNEYINLVSKKVNPATGRSPTGVLTESLMVASLYDNDREFAQLLYEKAIVNGIISNEHEVASIKKVFKTYGDSYVEDDWKVAQPVFAEFVLECIKKA</sequence>
<comment type="caution">
    <text evidence="1">The sequence shown here is derived from an EMBL/GenBank/DDBJ whole genome shotgun (WGS) entry which is preliminary data.</text>
</comment>
<dbReference type="AlphaFoldDB" id="A0A1A0HHE8"/>
<dbReference type="OrthoDB" id="4046837at2759"/>
<protein>
    <submittedName>
        <fullName evidence="1">Uncharacterized protein</fullName>
    </submittedName>
</protein>
<evidence type="ECO:0000313" key="1">
    <source>
        <dbReference type="EMBL" id="OBA23425.1"/>
    </source>
</evidence>
<accession>A0A1A0HHE8</accession>
<proteinExistence type="predicted"/>
<dbReference type="Proteomes" id="UP000092555">
    <property type="component" value="Unassembled WGS sequence"/>
</dbReference>
<name>A0A1A0HHE8_9ASCO</name>
<dbReference type="EMBL" id="LXTC01000001">
    <property type="protein sequence ID" value="OBA23425.1"/>
    <property type="molecule type" value="Genomic_DNA"/>
</dbReference>
<dbReference type="GeneID" id="30028183"/>
<organism evidence="1 2">
    <name type="scientific">Metschnikowia bicuspidata var. bicuspidata NRRL YB-4993</name>
    <dbReference type="NCBI Taxonomy" id="869754"/>
    <lineage>
        <taxon>Eukaryota</taxon>
        <taxon>Fungi</taxon>
        <taxon>Dikarya</taxon>
        <taxon>Ascomycota</taxon>
        <taxon>Saccharomycotina</taxon>
        <taxon>Pichiomycetes</taxon>
        <taxon>Metschnikowiaceae</taxon>
        <taxon>Metschnikowia</taxon>
    </lineage>
</organism>
<evidence type="ECO:0000313" key="2">
    <source>
        <dbReference type="Proteomes" id="UP000092555"/>
    </source>
</evidence>
<dbReference type="RefSeq" id="XP_018713906.1">
    <property type="nucleotide sequence ID" value="XM_018855207.1"/>
</dbReference>